<keyword evidence="12" id="KW-1185">Reference proteome</keyword>
<accession>A0A2S6GME7</accession>
<dbReference type="Proteomes" id="UP000239203">
    <property type="component" value="Unassembled WGS sequence"/>
</dbReference>
<feature type="transmembrane region" description="Helical" evidence="10">
    <location>
        <begin position="142"/>
        <end position="162"/>
    </location>
</feature>
<dbReference type="GO" id="GO:0019344">
    <property type="term" value="P:cysteine biosynthetic process"/>
    <property type="evidence" value="ECO:0007669"/>
    <property type="project" value="TreeGrafter"/>
</dbReference>
<dbReference type="GO" id="GO:0005886">
    <property type="term" value="C:plasma membrane"/>
    <property type="evidence" value="ECO:0007669"/>
    <property type="project" value="TreeGrafter"/>
</dbReference>
<evidence type="ECO:0000313" key="12">
    <source>
        <dbReference type="Proteomes" id="UP000239203"/>
    </source>
</evidence>
<dbReference type="PANTHER" id="PTHR37468">
    <property type="entry name" value="SULFATE TRANSPORTER CYSZ"/>
    <property type="match status" value="1"/>
</dbReference>
<keyword evidence="4" id="KW-0997">Cell inner membrane</keyword>
<evidence type="ECO:0000256" key="3">
    <source>
        <dbReference type="ARBA" id="ARBA00022475"/>
    </source>
</evidence>
<name>A0A2S6GME7_9PSEU</name>
<dbReference type="InterPro" id="IPR050480">
    <property type="entry name" value="CysZ-like"/>
</dbReference>
<gene>
    <name evidence="11" type="ORF">CLV40_11015</name>
</gene>
<evidence type="ECO:0000256" key="7">
    <source>
        <dbReference type="ARBA" id="ARBA00022989"/>
    </source>
</evidence>
<proteinExistence type="predicted"/>
<evidence type="ECO:0000256" key="5">
    <source>
        <dbReference type="ARBA" id="ARBA00022605"/>
    </source>
</evidence>
<comment type="subcellular location">
    <subcellularLocation>
        <location evidence="1">Membrane</location>
        <topology evidence="1">Multi-pass membrane protein</topology>
    </subcellularLocation>
</comment>
<dbReference type="RefSeq" id="WP_104480310.1">
    <property type="nucleotide sequence ID" value="NZ_CP154825.1"/>
</dbReference>
<evidence type="ECO:0000256" key="6">
    <source>
        <dbReference type="ARBA" id="ARBA00022692"/>
    </source>
</evidence>
<protein>
    <submittedName>
        <fullName evidence="11">CysZ protein</fullName>
    </submittedName>
</protein>
<keyword evidence="7 10" id="KW-1133">Transmembrane helix</keyword>
<keyword evidence="6 10" id="KW-0812">Transmembrane</keyword>
<keyword evidence="5" id="KW-0028">Amino-acid biosynthesis</keyword>
<keyword evidence="8" id="KW-0764">Sulfate transport</keyword>
<evidence type="ECO:0000256" key="10">
    <source>
        <dbReference type="SAM" id="Phobius"/>
    </source>
</evidence>
<reference evidence="11 12" key="1">
    <citation type="submission" date="2018-02" db="EMBL/GenBank/DDBJ databases">
        <title>Genomic Encyclopedia of Archaeal and Bacterial Type Strains, Phase II (KMG-II): from individual species to whole genera.</title>
        <authorList>
            <person name="Goeker M."/>
        </authorList>
    </citation>
    <scope>NUCLEOTIDE SEQUENCE [LARGE SCALE GENOMIC DNA]</scope>
    <source>
        <strain evidence="11 12">YU 961-1</strain>
    </source>
</reference>
<evidence type="ECO:0000313" key="11">
    <source>
        <dbReference type="EMBL" id="PPK66311.1"/>
    </source>
</evidence>
<evidence type="ECO:0000256" key="2">
    <source>
        <dbReference type="ARBA" id="ARBA00022448"/>
    </source>
</evidence>
<dbReference type="GO" id="GO:0009675">
    <property type="term" value="F:high-affinity sulfate:proton symporter activity"/>
    <property type="evidence" value="ECO:0007669"/>
    <property type="project" value="TreeGrafter"/>
</dbReference>
<feature type="transmembrane region" description="Helical" evidence="10">
    <location>
        <begin position="168"/>
        <end position="189"/>
    </location>
</feature>
<organism evidence="11 12">
    <name type="scientific">Actinokineospora auranticolor</name>
    <dbReference type="NCBI Taxonomy" id="155976"/>
    <lineage>
        <taxon>Bacteria</taxon>
        <taxon>Bacillati</taxon>
        <taxon>Actinomycetota</taxon>
        <taxon>Actinomycetes</taxon>
        <taxon>Pseudonocardiales</taxon>
        <taxon>Pseudonocardiaceae</taxon>
        <taxon>Actinokineospora</taxon>
    </lineage>
</organism>
<evidence type="ECO:0000256" key="9">
    <source>
        <dbReference type="ARBA" id="ARBA00023136"/>
    </source>
</evidence>
<evidence type="ECO:0000256" key="1">
    <source>
        <dbReference type="ARBA" id="ARBA00004141"/>
    </source>
</evidence>
<comment type="caution">
    <text evidence="11">The sequence shown here is derived from an EMBL/GenBank/DDBJ whole genome shotgun (WGS) entry which is preliminary data.</text>
</comment>
<evidence type="ECO:0000256" key="8">
    <source>
        <dbReference type="ARBA" id="ARBA00023032"/>
    </source>
</evidence>
<dbReference type="InterPro" id="IPR059112">
    <property type="entry name" value="CysZ/EI24"/>
</dbReference>
<dbReference type="OrthoDB" id="3375053at2"/>
<sequence length="260" mass="27462">MITPLRDFGAGVGLLARGFRLVLSDRRLLVRGALPALVTSVLLFAALIGLAFSVGDLVAWATPFADDWAALWRTLLRVSVGISVVVGAIALSQVLFCALTLIVGGPFYESIAEEVEDRELGGVPSAQEIGWGRAAWIGLRDAVLLVVRGLLWAVVLFAAGFIPVVGQTVVPVLAVCVGAWMLAIELTAIPFVRRGVSLRARRRALKTRRALTLGLAVPVYLLCLVPLAALFVFPAAMAGGTLLAHQVIDRVPAAAGAGRR</sequence>
<dbReference type="AlphaFoldDB" id="A0A2S6GME7"/>
<keyword evidence="2" id="KW-0813">Transport</keyword>
<keyword evidence="9 10" id="KW-0472">Membrane</keyword>
<dbReference type="Pfam" id="PF07264">
    <property type="entry name" value="EI24"/>
    <property type="match status" value="1"/>
</dbReference>
<feature type="transmembrane region" description="Helical" evidence="10">
    <location>
        <begin position="210"/>
        <end position="233"/>
    </location>
</feature>
<dbReference type="PANTHER" id="PTHR37468:SF1">
    <property type="entry name" value="SULFATE TRANSPORTER CYSZ"/>
    <property type="match status" value="1"/>
</dbReference>
<dbReference type="EMBL" id="PTIX01000010">
    <property type="protein sequence ID" value="PPK66311.1"/>
    <property type="molecule type" value="Genomic_DNA"/>
</dbReference>
<dbReference type="GO" id="GO:0000103">
    <property type="term" value="P:sulfate assimilation"/>
    <property type="evidence" value="ECO:0007669"/>
    <property type="project" value="TreeGrafter"/>
</dbReference>
<evidence type="ECO:0000256" key="4">
    <source>
        <dbReference type="ARBA" id="ARBA00022519"/>
    </source>
</evidence>
<feature type="transmembrane region" description="Helical" evidence="10">
    <location>
        <begin position="28"/>
        <end position="55"/>
    </location>
</feature>
<feature type="transmembrane region" description="Helical" evidence="10">
    <location>
        <begin position="75"/>
        <end position="103"/>
    </location>
</feature>
<keyword evidence="3" id="KW-1003">Cell membrane</keyword>